<comment type="subunit">
    <text evidence="5">Monomer.</text>
</comment>
<dbReference type="PANTHER" id="PTHR43194">
    <property type="entry name" value="HYDROLASE ALPHA/BETA FOLD FAMILY"/>
    <property type="match status" value="1"/>
</dbReference>
<comment type="catalytic activity">
    <reaction evidence="5">
        <text>6-carboxyhexanoyl-[ACP] methyl ester + H2O = 6-carboxyhexanoyl-[ACP] + methanol + H(+)</text>
        <dbReference type="Rhea" id="RHEA:42700"/>
        <dbReference type="Rhea" id="RHEA-COMP:9955"/>
        <dbReference type="Rhea" id="RHEA-COMP:10186"/>
        <dbReference type="ChEBI" id="CHEBI:15377"/>
        <dbReference type="ChEBI" id="CHEBI:15378"/>
        <dbReference type="ChEBI" id="CHEBI:17790"/>
        <dbReference type="ChEBI" id="CHEBI:78846"/>
        <dbReference type="ChEBI" id="CHEBI:82735"/>
        <dbReference type="EC" id="3.1.1.85"/>
    </reaction>
</comment>
<feature type="binding site" evidence="5">
    <location>
        <position position="235"/>
    </location>
    <ligand>
        <name>substrate</name>
    </ligand>
</feature>
<dbReference type="HAMAP" id="MF_01260">
    <property type="entry name" value="Carboxylester"/>
    <property type="match status" value="1"/>
</dbReference>
<feature type="binding site" evidence="5">
    <location>
        <position position="22"/>
    </location>
    <ligand>
        <name>substrate</name>
    </ligand>
</feature>
<proteinExistence type="inferred from homology"/>
<dbReference type="InterPro" id="IPR000073">
    <property type="entry name" value="AB_hydrolase_1"/>
</dbReference>
<organism evidence="7 8">
    <name type="scientific">Motilimonas cestriensis</name>
    <dbReference type="NCBI Taxonomy" id="2742685"/>
    <lineage>
        <taxon>Bacteria</taxon>
        <taxon>Pseudomonadati</taxon>
        <taxon>Pseudomonadota</taxon>
        <taxon>Gammaproteobacteria</taxon>
        <taxon>Alteromonadales</taxon>
        <taxon>Alteromonadales genera incertae sedis</taxon>
        <taxon>Motilimonas</taxon>
    </lineage>
</organism>
<keyword evidence="3 5" id="KW-0093">Biotin biosynthesis</keyword>
<comment type="pathway">
    <text evidence="5">Cofactor biosynthesis; biotin biosynthesis.</text>
</comment>
<dbReference type="EC" id="3.1.1.85" evidence="5"/>
<feature type="domain" description="AB hydrolase-1" evidence="6">
    <location>
        <begin position="16"/>
        <end position="240"/>
    </location>
</feature>
<gene>
    <name evidence="5 7" type="primary">bioH</name>
    <name evidence="7" type="ORF">K6Y31_07950</name>
</gene>
<dbReference type="Gene3D" id="3.40.50.1820">
    <property type="entry name" value="alpha/beta hydrolase"/>
    <property type="match status" value="1"/>
</dbReference>
<feature type="active site" evidence="5">
    <location>
        <position position="207"/>
    </location>
</feature>
<name>A0ABS8W9H2_9GAMM</name>
<comment type="subcellular location">
    <subcellularLocation>
        <location evidence="5">Cytoplasm</location>
    </subcellularLocation>
</comment>
<keyword evidence="4 5" id="KW-0378">Hydrolase</keyword>
<dbReference type="Pfam" id="PF00561">
    <property type="entry name" value="Abhydrolase_1"/>
    <property type="match status" value="1"/>
</dbReference>
<dbReference type="SUPFAM" id="SSF53474">
    <property type="entry name" value="alpha/beta-Hydrolases"/>
    <property type="match status" value="1"/>
</dbReference>
<dbReference type="InterPro" id="IPR010076">
    <property type="entry name" value="BioH"/>
</dbReference>
<keyword evidence="8" id="KW-1185">Reference proteome</keyword>
<evidence type="ECO:0000259" key="6">
    <source>
        <dbReference type="Pfam" id="PF00561"/>
    </source>
</evidence>
<feature type="binding site" evidence="5">
    <location>
        <begin position="143"/>
        <end position="147"/>
    </location>
    <ligand>
        <name>substrate</name>
    </ligand>
</feature>
<dbReference type="InterPro" id="IPR050228">
    <property type="entry name" value="Carboxylesterase_BioH"/>
</dbReference>
<keyword evidence="1 5" id="KW-0719">Serine esterase</keyword>
<dbReference type="RefSeq" id="WP_233052268.1">
    <property type="nucleotide sequence ID" value="NZ_JAIMJA010000006.1"/>
</dbReference>
<evidence type="ECO:0000256" key="5">
    <source>
        <dbReference type="HAMAP-Rule" id="MF_01260"/>
    </source>
</evidence>
<comment type="caution">
    <text evidence="7">The sequence shown here is derived from an EMBL/GenBank/DDBJ whole genome shotgun (WGS) entry which is preliminary data.</text>
</comment>
<comment type="function">
    <text evidence="5">The physiological role of BioH is to remove the methyl group introduced by BioC when the pimeloyl moiety is complete. It allows to synthesize pimeloyl-ACP via the fatty acid synthetic pathway through the hydrolysis of the ester bonds of pimeloyl-ACP esters.</text>
</comment>
<feature type="active site" description="Nucleophile" evidence="5">
    <location>
        <position position="82"/>
    </location>
</feature>
<dbReference type="Proteomes" id="UP001201273">
    <property type="component" value="Unassembled WGS sequence"/>
</dbReference>
<comment type="similarity">
    <text evidence="5">Belongs to the AB hydrolase superfamily. Carboxylesterase BioH family.</text>
</comment>
<dbReference type="GO" id="GO:0090499">
    <property type="term" value="F:pimelyl-[acyl-carrier protein] methyl ester esterase activity"/>
    <property type="evidence" value="ECO:0007669"/>
    <property type="project" value="UniProtKB-EC"/>
</dbReference>
<dbReference type="PANTHER" id="PTHR43194:SF5">
    <property type="entry name" value="PIMELOYL-[ACYL-CARRIER PROTEIN] METHYL ESTER ESTERASE"/>
    <property type="match status" value="1"/>
</dbReference>
<accession>A0ABS8W9H2</accession>
<evidence type="ECO:0000313" key="8">
    <source>
        <dbReference type="Proteomes" id="UP001201273"/>
    </source>
</evidence>
<reference evidence="7 8" key="1">
    <citation type="journal article" date="2022" name="Environ. Microbiol. Rep.">
        <title>Eco-phylogenetic analyses reveal divergent evolution of vitamin B12 metabolism in the marine bacterial family 'Psychromonadaceae'.</title>
        <authorList>
            <person name="Jin X."/>
            <person name="Yang Y."/>
            <person name="Cao H."/>
            <person name="Gao B."/>
            <person name="Zhao Z."/>
        </authorList>
    </citation>
    <scope>NUCLEOTIDE SEQUENCE [LARGE SCALE GENOMIC DNA]</scope>
    <source>
        <strain evidence="7 8">MKS20</strain>
    </source>
</reference>
<feature type="binding site" evidence="5">
    <location>
        <begin position="82"/>
        <end position="83"/>
    </location>
    <ligand>
        <name>substrate</name>
    </ligand>
</feature>
<dbReference type="EMBL" id="JAIMJA010000006">
    <property type="protein sequence ID" value="MCE2594747.1"/>
    <property type="molecule type" value="Genomic_DNA"/>
</dbReference>
<evidence type="ECO:0000313" key="7">
    <source>
        <dbReference type="EMBL" id="MCE2594747.1"/>
    </source>
</evidence>
<dbReference type="NCBIfam" id="TIGR01738">
    <property type="entry name" value="bioH"/>
    <property type="match status" value="1"/>
</dbReference>
<evidence type="ECO:0000256" key="3">
    <source>
        <dbReference type="ARBA" id="ARBA00022756"/>
    </source>
</evidence>
<evidence type="ECO:0000256" key="1">
    <source>
        <dbReference type="ARBA" id="ARBA00022487"/>
    </source>
</evidence>
<keyword evidence="2 5" id="KW-0963">Cytoplasm</keyword>
<evidence type="ECO:0000256" key="4">
    <source>
        <dbReference type="ARBA" id="ARBA00022801"/>
    </source>
</evidence>
<dbReference type="InterPro" id="IPR029058">
    <property type="entry name" value="AB_hydrolase_fold"/>
</dbReference>
<feature type="active site" evidence="5">
    <location>
        <position position="235"/>
    </location>
</feature>
<evidence type="ECO:0000256" key="2">
    <source>
        <dbReference type="ARBA" id="ARBA00022490"/>
    </source>
</evidence>
<sequence length="255" mass="28062">MTKKLNITSVGQGRDLVLLHGWGLNSAAWQGVLPLLESYFTVHLIDLPGFGESEPFALHTLQNMAQAVLDQAPTEAVWVGWSLGGLVATQAALMSPDRVRRLVTVASSPKFSQDQDWPGIQPRVLQQFIDSLAGDFKTTIERFLAVQAMGSESARQDIKALKTWLAEKPLPDPKALADGLTILQQDDLRTQLGGLEMPFLAMFGKLDRLVPIDVAQQVTLLAPDSEIYVFEKASHAPFVTDKEQFSAQLIHFCLV</sequence>
<protein>
    <recommendedName>
        <fullName evidence="5">Pimeloyl-[acyl-carrier protein] methyl ester esterase</fullName>
        <ecNumber evidence="5">3.1.1.85</ecNumber>
    </recommendedName>
    <alternativeName>
        <fullName evidence="5">Biotin synthesis protein BioH</fullName>
    </alternativeName>
    <alternativeName>
        <fullName evidence="5">Carboxylesterase BioH</fullName>
    </alternativeName>
</protein>